<dbReference type="CDD" id="cd05911">
    <property type="entry name" value="Firefly_Luc_like"/>
    <property type="match status" value="1"/>
</dbReference>
<dbReference type="InterPro" id="IPR025110">
    <property type="entry name" value="AMP-bd_C"/>
</dbReference>
<evidence type="ECO:0000259" key="2">
    <source>
        <dbReference type="Pfam" id="PF13193"/>
    </source>
</evidence>
<dbReference type="InterPro" id="IPR020845">
    <property type="entry name" value="AMP-binding_CS"/>
</dbReference>
<dbReference type="GO" id="GO:0016405">
    <property type="term" value="F:CoA-ligase activity"/>
    <property type="evidence" value="ECO:0007669"/>
    <property type="project" value="TreeGrafter"/>
</dbReference>
<dbReference type="PROSITE" id="PS00455">
    <property type="entry name" value="AMP_BINDING"/>
    <property type="match status" value="1"/>
</dbReference>
<dbReference type="InterPro" id="IPR000873">
    <property type="entry name" value="AMP-dep_synth/lig_dom"/>
</dbReference>
<evidence type="ECO:0000313" key="3">
    <source>
        <dbReference type="EMBL" id="KZV95096.1"/>
    </source>
</evidence>
<keyword evidence="3" id="KW-0436">Ligase</keyword>
<keyword evidence="4" id="KW-1185">Reference proteome</keyword>
<dbReference type="PANTHER" id="PTHR24096">
    <property type="entry name" value="LONG-CHAIN-FATTY-ACID--COA LIGASE"/>
    <property type="match status" value="1"/>
</dbReference>
<organism evidence="3 4">
    <name type="scientific">Exidia glandulosa HHB12029</name>
    <dbReference type="NCBI Taxonomy" id="1314781"/>
    <lineage>
        <taxon>Eukaryota</taxon>
        <taxon>Fungi</taxon>
        <taxon>Dikarya</taxon>
        <taxon>Basidiomycota</taxon>
        <taxon>Agaricomycotina</taxon>
        <taxon>Agaricomycetes</taxon>
        <taxon>Auriculariales</taxon>
        <taxon>Exidiaceae</taxon>
        <taxon>Exidia</taxon>
    </lineage>
</organism>
<proteinExistence type="predicted"/>
<dbReference type="InParanoid" id="A0A165JNA1"/>
<dbReference type="AlphaFoldDB" id="A0A165JNA1"/>
<feature type="domain" description="AMP-binding enzyme C-terminal" evidence="2">
    <location>
        <begin position="461"/>
        <end position="544"/>
    </location>
</feature>
<sequence>MLFQSTAKPVPDALLPDDLTLAQFMLDSQHPLRNKPVNDQWFIDAATGESRTYEDCKSRTQGLANALSRRGIGEDDVVCISSPNNVDYPIAIWAVHRIGAIVSPANPSYSASELCYQLDVVQKAKLIIAHPTCLATAIQAAELHGLAKENIIVLGAGASPGFTSVDDLIAEGLTSPPNYVERKLQPGEAKTKLAFLSFSSGTTGKPKAVAIPHYAPISNVIQIAAFNRAPDGSPGRFNTGQTSLAVLPMYHIYCLVVVVHLTVFVGHRVVVMEKFDFAKMLQSIVRHKICHLFIVPPMIVLLCKHPSVKNYDLSHVRYVMSGAAPLTAELQQRCQELYPNMGIFQGYGMTETCTVVTMAPPYWGKSAVKGCAGLLVNNTVARVLKEDGTFGKYGETGELHVRGPQMALAYYNNEAATKEGFEDGWVKTGDIVQIHENGNVFVVDRLKEFLKVRGFQVAPAELEGHIIGHEDVADAGVVGVKDEFSGEVPVAYVVLTADAEKRALQDGEQIKRSIMKYVAEHKVNYKHLHAVTFIDAVPKNPSGKILRRLLRERAATDFGTIKARL</sequence>
<dbReference type="OrthoDB" id="6509636at2759"/>
<name>A0A165JNA1_EXIGL</name>
<feature type="domain" description="AMP-dependent synthetase/ligase" evidence="1">
    <location>
        <begin position="38"/>
        <end position="411"/>
    </location>
</feature>
<accession>A0A165JNA1</accession>
<gene>
    <name evidence="3" type="ORF">EXIGLDRAFT_834480</name>
</gene>
<dbReference type="Pfam" id="PF00501">
    <property type="entry name" value="AMP-binding"/>
    <property type="match status" value="1"/>
</dbReference>
<evidence type="ECO:0000259" key="1">
    <source>
        <dbReference type="Pfam" id="PF00501"/>
    </source>
</evidence>
<dbReference type="Gene3D" id="3.40.50.12780">
    <property type="entry name" value="N-terminal domain of ligase-like"/>
    <property type="match status" value="1"/>
</dbReference>
<dbReference type="InterPro" id="IPR042099">
    <property type="entry name" value="ANL_N_sf"/>
</dbReference>
<dbReference type="PANTHER" id="PTHR24096:SF422">
    <property type="entry name" value="BCDNA.GH02901"/>
    <property type="match status" value="1"/>
</dbReference>
<dbReference type="Proteomes" id="UP000077266">
    <property type="component" value="Unassembled WGS sequence"/>
</dbReference>
<dbReference type="SUPFAM" id="SSF56801">
    <property type="entry name" value="Acetyl-CoA synthetase-like"/>
    <property type="match status" value="1"/>
</dbReference>
<dbReference type="EMBL" id="KV425962">
    <property type="protein sequence ID" value="KZV95096.1"/>
    <property type="molecule type" value="Genomic_DNA"/>
</dbReference>
<evidence type="ECO:0000313" key="4">
    <source>
        <dbReference type="Proteomes" id="UP000077266"/>
    </source>
</evidence>
<dbReference type="Pfam" id="PF13193">
    <property type="entry name" value="AMP-binding_C"/>
    <property type="match status" value="1"/>
</dbReference>
<protein>
    <submittedName>
        <fullName evidence="3">Amp dependent CoA ligase</fullName>
    </submittedName>
</protein>
<reference evidence="3 4" key="1">
    <citation type="journal article" date="2016" name="Mol. Biol. Evol.">
        <title>Comparative Genomics of Early-Diverging Mushroom-Forming Fungi Provides Insights into the Origins of Lignocellulose Decay Capabilities.</title>
        <authorList>
            <person name="Nagy L.G."/>
            <person name="Riley R."/>
            <person name="Tritt A."/>
            <person name="Adam C."/>
            <person name="Daum C."/>
            <person name="Floudas D."/>
            <person name="Sun H."/>
            <person name="Yadav J.S."/>
            <person name="Pangilinan J."/>
            <person name="Larsson K.H."/>
            <person name="Matsuura K."/>
            <person name="Barry K."/>
            <person name="Labutti K."/>
            <person name="Kuo R."/>
            <person name="Ohm R.A."/>
            <person name="Bhattacharya S.S."/>
            <person name="Shirouzu T."/>
            <person name="Yoshinaga Y."/>
            <person name="Martin F.M."/>
            <person name="Grigoriev I.V."/>
            <person name="Hibbett D.S."/>
        </authorList>
    </citation>
    <scope>NUCLEOTIDE SEQUENCE [LARGE SCALE GENOMIC DNA]</scope>
    <source>
        <strain evidence="3 4">HHB12029</strain>
    </source>
</reference>
<dbReference type="STRING" id="1314781.A0A165JNA1"/>
<dbReference type="InterPro" id="IPR045851">
    <property type="entry name" value="AMP-bd_C_sf"/>
</dbReference>
<dbReference type="Gene3D" id="3.30.300.30">
    <property type="match status" value="1"/>
</dbReference>